<dbReference type="PANTHER" id="PTHR12154:SF4">
    <property type="entry name" value="UDP-N-ACETYLGLUCOSAMINE TRANSFERASE SUBUNIT ALG14 HOMOLOG"/>
    <property type="match status" value="1"/>
</dbReference>
<evidence type="ECO:0000256" key="4">
    <source>
        <dbReference type="ARBA" id="ARBA00022989"/>
    </source>
</evidence>
<dbReference type="Pfam" id="PF08660">
    <property type="entry name" value="Alg14"/>
    <property type="match status" value="1"/>
</dbReference>
<name>A0A124FF78_9EURY</name>
<dbReference type="RefSeq" id="WP_283217734.1">
    <property type="nucleotide sequence ID" value="NZ_LGFD01000029.1"/>
</dbReference>
<dbReference type="Gene3D" id="3.40.50.2000">
    <property type="entry name" value="Glycogen Phosphorylase B"/>
    <property type="match status" value="1"/>
</dbReference>
<keyword evidence="3" id="KW-0256">Endoplasmic reticulum</keyword>
<dbReference type="SUPFAM" id="SSF53756">
    <property type="entry name" value="UDP-Glycosyltransferase/glycogen phosphorylase"/>
    <property type="match status" value="1"/>
</dbReference>
<keyword evidence="4" id="KW-1133">Transmembrane helix</keyword>
<evidence type="ECO:0000256" key="5">
    <source>
        <dbReference type="ARBA" id="ARBA00023136"/>
    </source>
</evidence>
<dbReference type="InterPro" id="IPR013969">
    <property type="entry name" value="Oligosacch_biosynth_Alg14"/>
</dbReference>
<keyword evidence="2" id="KW-0812">Transmembrane</keyword>
<accession>A0A124FF78</accession>
<dbReference type="NCBIfam" id="NF041549">
    <property type="entry name" value="PssD"/>
    <property type="match status" value="1"/>
</dbReference>
<dbReference type="EMBL" id="LGFD01000029">
    <property type="protein sequence ID" value="KUK17271.1"/>
    <property type="molecule type" value="Genomic_DNA"/>
</dbReference>
<comment type="subcellular location">
    <subcellularLocation>
        <location evidence="1">Endoplasmic reticulum membrane</location>
        <topology evidence="1">Single-pass membrane protein</topology>
    </subcellularLocation>
</comment>
<dbReference type="PANTHER" id="PTHR12154">
    <property type="entry name" value="GLYCOSYL TRANSFERASE-RELATED"/>
    <property type="match status" value="1"/>
</dbReference>
<sequence>MKIALVCSHGGHLTETLFLMEAFKEHDVFFITYDNFRTRNLQYKTYLLENLLENLEKNPIKVIRDVIRMTIILAKERPDVIVSTGAEIAIPAFIIAKFLGIRTIFIESWCRIKTKSGTGRIVYYLSDLFLVQWPQLLKLYGKRAKYVGAVV</sequence>
<organism evidence="6 7">
    <name type="scientific">Thermococcus sibiricus</name>
    <dbReference type="NCBI Taxonomy" id="172049"/>
    <lineage>
        <taxon>Archaea</taxon>
        <taxon>Methanobacteriati</taxon>
        <taxon>Methanobacteriota</taxon>
        <taxon>Thermococci</taxon>
        <taxon>Thermococcales</taxon>
        <taxon>Thermococcaceae</taxon>
        <taxon>Thermococcus</taxon>
    </lineage>
</organism>
<dbReference type="Proteomes" id="UP000053911">
    <property type="component" value="Unassembled WGS sequence"/>
</dbReference>
<keyword evidence="5" id="KW-0472">Membrane</keyword>
<evidence type="ECO:0000313" key="7">
    <source>
        <dbReference type="Proteomes" id="UP000053911"/>
    </source>
</evidence>
<dbReference type="GO" id="GO:0006488">
    <property type="term" value="P:dolichol-linked oligosaccharide biosynthetic process"/>
    <property type="evidence" value="ECO:0007669"/>
    <property type="project" value="InterPro"/>
</dbReference>
<reference evidence="7" key="1">
    <citation type="journal article" date="2015" name="MBio">
        <title>Genome-Resolved Metagenomic Analysis Reveals Roles for Candidate Phyla and Other Microbial Community Members in Biogeochemical Transformations in Oil Reservoirs.</title>
        <authorList>
            <person name="Hu P."/>
            <person name="Tom L."/>
            <person name="Singh A."/>
            <person name="Thomas B.C."/>
            <person name="Baker B.J."/>
            <person name="Piceno Y.M."/>
            <person name="Andersen G.L."/>
            <person name="Banfield J.F."/>
        </authorList>
    </citation>
    <scope>NUCLEOTIDE SEQUENCE [LARGE SCALE GENOMIC DNA]</scope>
</reference>
<evidence type="ECO:0000256" key="3">
    <source>
        <dbReference type="ARBA" id="ARBA00022824"/>
    </source>
</evidence>
<protein>
    <submittedName>
        <fullName evidence="6">Capsular polysaccharide biosynthesis protein</fullName>
    </submittedName>
</protein>
<proteinExistence type="predicted"/>
<dbReference type="AlphaFoldDB" id="A0A124FF78"/>
<comment type="caution">
    <text evidence="6">The sequence shown here is derived from an EMBL/GenBank/DDBJ whole genome shotgun (WGS) entry which is preliminary data.</text>
</comment>
<evidence type="ECO:0000256" key="1">
    <source>
        <dbReference type="ARBA" id="ARBA00004389"/>
    </source>
</evidence>
<evidence type="ECO:0000256" key="2">
    <source>
        <dbReference type="ARBA" id="ARBA00022692"/>
    </source>
</evidence>
<dbReference type="PATRIC" id="fig|172049.5.peg.578"/>
<dbReference type="GO" id="GO:0004577">
    <property type="term" value="F:N-acetylglucosaminyldiphosphodolichol N-acetylglucosaminyltransferase activity"/>
    <property type="evidence" value="ECO:0007669"/>
    <property type="project" value="TreeGrafter"/>
</dbReference>
<evidence type="ECO:0000313" key="6">
    <source>
        <dbReference type="EMBL" id="KUK17271.1"/>
    </source>
</evidence>
<gene>
    <name evidence="6" type="ORF">XD54_1440</name>
</gene>